<proteinExistence type="predicted"/>
<evidence type="ECO:0000313" key="8">
    <source>
        <dbReference type="Proteomes" id="UP001596137"/>
    </source>
</evidence>
<dbReference type="PRINTS" id="PR01021">
    <property type="entry name" value="OMPADOMAIN"/>
</dbReference>
<evidence type="ECO:0000256" key="2">
    <source>
        <dbReference type="ARBA" id="ARBA00023136"/>
    </source>
</evidence>
<comment type="caution">
    <text evidence="7">The sequence shown here is derived from an EMBL/GenBank/DDBJ whole genome shotgun (WGS) entry which is preliminary data.</text>
</comment>
<evidence type="ECO:0000256" key="4">
    <source>
        <dbReference type="PROSITE-ProRule" id="PRU00473"/>
    </source>
</evidence>
<feature type="compositionally biased region" description="Basic and acidic residues" evidence="5">
    <location>
        <begin position="170"/>
        <end position="180"/>
    </location>
</feature>
<dbReference type="Proteomes" id="UP001596137">
    <property type="component" value="Unassembled WGS sequence"/>
</dbReference>
<accession>A0ABW1NJZ2</accession>
<evidence type="ECO:0000256" key="3">
    <source>
        <dbReference type="ARBA" id="ARBA00023237"/>
    </source>
</evidence>
<dbReference type="RefSeq" id="WP_380755465.1">
    <property type="nucleotide sequence ID" value="NZ_JBHSRF010000028.1"/>
</dbReference>
<keyword evidence="8" id="KW-1185">Reference proteome</keyword>
<dbReference type="PANTHER" id="PTHR30329:SF21">
    <property type="entry name" value="LIPOPROTEIN YIAD-RELATED"/>
    <property type="match status" value="1"/>
</dbReference>
<sequence length="190" mass="19941">MFRSASAPALVLVLLTTGATPSPPPVPAATGAVLDLTAPVLDLTAPVLDIDLRIANLDESFTDSKQGDQRKLIVAADVLFAFDKASPTGKARSRLEQAAATLRAEARGQQVRVDGYTDAKGSNAYNLDLSLRRARAVTRVLEELLAGTGITFAPRGHGAADPVAPNTKADGADDPKGRAKNRRVEIAFTL</sequence>
<gene>
    <name evidence="7" type="ORF">ACFP1K_20045</name>
</gene>
<evidence type="ECO:0000256" key="5">
    <source>
        <dbReference type="SAM" id="MobiDB-lite"/>
    </source>
</evidence>
<evidence type="ECO:0000259" key="6">
    <source>
        <dbReference type="PROSITE" id="PS51123"/>
    </source>
</evidence>
<dbReference type="SUPFAM" id="SSF103088">
    <property type="entry name" value="OmpA-like"/>
    <property type="match status" value="1"/>
</dbReference>
<dbReference type="PROSITE" id="PS51123">
    <property type="entry name" value="OMPA_2"/>
    <property type="match status" value="1"/>
</dbReference>
<dbReference type="CDD" id="cd07185">
    <property type="entry name" value="OmpA_C-like"/>
    <property type="match status" value="1"/>
</dbReference>
<organism evidence="7 8">
    <name type="scientific">Sphaerisporangium aureirubrum</name>
    <dbReference type="NCBI Taxonomy" id="1544736"/>
    <lineage>
        <taxon>Bacteria</taxon>
        <taxon>Bacillati</taxon>
        <taxon>Actinomycetota</taxon>
        <taxon>Actinomycetes</taxon>
        <taxon>Streptosporangiales</taxon>
        <taxon>Streptosporangiaceae</taxon>
        <taxon>Sphaerisporangium</taxon>
    </lineage>
</organism>
<dbReference type="Gene3D" id="3.30.1330.60">
    <property type="entry name" value="OmpA-like domain"/>
    <property type="match status" value="1"/>
</dbReference>
<evidence type="ECO:0000313" key="7">
    <source>
        <dbReference type="EMBL" id="MFC6083475.1"/>
    </source>
</evidence>
<dbReference type="InterPro" id="IPR036737">
    <property type="entry name" value="OmpA-like_sf"/>
</dbReference>
<dbReference type="Pfam" id="PF00691">
    <property type="entry name" value="OmpA"/>
    <property type="match status" value="1"/>
</dbReference>
<comment type="subcellular location">
    <subcellularLocation>
        <location evidence="1">Cell outer membrane</location>
    </subcellularLocation>
</comment>
<name>A0ABW1NJZ2_9ACTN</name>
<feature type="domain" description="OmpA-like" evidence="6">
    <location>
        <begin position="67"/>
        <end position="190"/>
    </location>
</feature>
<dbReference type="EMBL" id="JBHSRF010000028">
    <property type="protein sequence ID" value="MFC6083475.1"/>
    <property type="molecule type" value="Genomic_DNA"/>
</dbReference>
<keyword evidence="3" id="KW-0998">Cell outer membrane</keyword>
<dbReference type="PANTHER" id="PTHR30329">
    <property type="entry name" value="STATOR ELEMENT OF FLAGELLAR MOTOR COMPLEX"/>
    <property type="match status" value="1"/>
</dbReference>
<reference evidence="8" key="1">
    <citation type="journal article" date="2019" name="Int. J. Syst. Evol. Microbiol.">
        <title>The Global Catalogue of Microorganisms (GCM) 10K type strain sequencing project: providing services to taxonomists for standard genome sequencing and annotation.</title>
        <authorList>
            <consortium name="The Broad Institute Genomics Platform"/>
            <consortium name="The Broad Institute Genome Sequencing Center for Infectious Disease"/>
            <person name="Wu L."/>
            <person name="Ma J."/>
        </authorList>
    </citation>
    <scope>NUCLEOTIDE SEQUENCE [LARGE SCALE GENOMIC DNA]</scope>
    <source>
        <strain evidence="8">JCM 30346</strain>
    </source>
</reference>
<feature type="region of interest" description="Disordered" evidence="5">
    <location>
        <begin position="155"/>
        <end position="180"/>
    </location>
</feature>
<protein>
    <submittedName>
        <fullName evidence="7">OmpA family protein</fullName>
    </submittedName>
</protein>
<dbReference type="InterPro" id="IPR006665">
    <property type="entry name" value="OmpA-like"/>
</dbReference>
<dbReference type="InterPro" id="IPR006664">
    <property type="entry name" value="OMP_bac"/>
</dbReference>
<evidence type="ECO:0000256" key="1">
    <source>
        <dbReference type="ARBA" id="ARBA00004442"/>
    </source>
</evidence>
<dbReference type="InterPro" id="IPR050330">
    <property type="entry name" value="Bact_OuterMem_StrucFunc"/>
</dbReference>
<keyword evidence="2 4" id="KW-0472">Membrane</keyword>